<comment type="similarity">
    <text evidence="4">Belongs to the protein kinase superfamily. CAMK Ser/Thr protein kinase family. NIM1 subfamily.</text>
</comment>
<evidence type="ECO:0000256" key="25">
    <source>
        <dbReference type="RuleBase" id="RU000304"/>
    </source>
</evidence>
<comment type="catalytic activity">
    <reaction evidence="21">
        <text>L-threonyl-[protein] + ATP = O-phospho-L-threonyl-[protein] + ADP + H(+)</text>
        <dbReference type="Rhea" id="RHEA:46608"/>
        <dbReference type="Rhea" id="RHEA-COMP:11060"/>
        <dbReference type="Rhea" id="RHEA-COMP:11605"/>
        <dbReference type="ChEBI" id="CHEBI:15378"/>
        <dbReference type="ChEBI" id="CHEBI:30013"/>
        <dbReference type="ChEBI" id="CHEBI:30616"/>
        <dbReference type="ChEBI" id="CHEBI:61977"/>
        <dbReference type="ChEBI" id="CHEBI:456216"/>
        <dbReference type="EC" id="2.7.11.1"/>
    </reaction>
</comment>
<keyword evidence="29" id="KW-1185">Reference proteome</keyword>
<comment type="subcellular location">
    <subcellularLocation>
        <location evidence="2">Chromosome</location>
    </subcellularLocation>
    <subcellularLocation>
        <location evidence="3">Cytoplasm</location>
        <location evidence="3">Cytoskeleton</location>
        <location evidence="3">Microtubule organizing center</location>
        <location evidence="3">Centrosome</location>
    </subcellularLocation>
    <subcellularLocation>
        <location evidence="1">Nucleus</location>
    </subcellularLocation>
</comment>
<keyword evidence="16" id="KW-0206">Cytoskeleton</keyword>
<evidence type="ECO:0000256" key="21">
    <source>
        <dbReference type="ARBA" id="ARBA00047899"/>
    </source>
</evidence>
<feature type="binding site" evidence="24">
    <location>
        <position position="38"/>
    </location>
    <ligand>
        <name>ATP</name>
        <dbReference type="ChEBI" id="CHEBI:30616"/>
    </ligand>
</feature>
<dbReference type="GO" id="GO:0006974">
    <property type="term" value="P:DNA damage response"/>
    <property type="evidence" value="ECO:0007669"/>
    <property type="project" value="UniProtKB-KW"/>
</dbReference>
<reference evidence="28 29" key="1">
    <citation type="submission" date="2024-09" db="EMBL/GenBank/DDBJ databases">
        <title>A chromosome-level genome assembly of Gray's grenadier anchovy, Coilia grayii.</title>
        <authorList>
            <person name="Fu Z."/>
        </authorList>
    </citation>
    <scope>NUCLEOTIDE SEQUENCE [LARGE SCALE GENOMIC DNA]</scope>
    <source>
        <strain evidence="28">G4</strain>
        <tissue evidence="28">Muscle</tissue>
    </source>
</reference>
<keyword evidence="15 24" id="KW-0067">ATP-binding</keyword>
<dbReference type="SMART" id="SM00220">
    <property type="entry name" value="S_TKc"/>
    <property type="match status" value="1"/>
</dbReference>
<organism evidence="28 29">
    <name type="scientific">Coilia grayii</name>
    <name type="common">Gray's grenadier anchovy</name>
    <dbReference type="NCBI Taxonomy" id="363190"/>
    <lineage>
        <taxon>Eukaryota</taxon>
        <taxon>Metazoa</taxon>
        <taxon>Chordata</taxon>
        <taxon>Craniata</taxon>
        <taxon>Vertebrata</taxon>
        <taxon>Euteleostomi</taxon>
        <taxon>Actinopterygii</taxon>
        <taxon>Neopterygii</taxon>
        <taxon>Teleostei</taxon>
        <taxon>Clupei</taxon>
        <taxon>Clupeiformes</taxon>
        <taxon>Clupeoidei</taxon>
        <taxon>Engraulidae</taxon>
        <taxon>Coilinae</taxon>
        <taxon>Coilia</taxon>
    </lineage>
</organism>
<evidence type="ECO:0000313" key="28">
    <source>
        <dbReference type="EMBL" id="KAL2095117.1"/>
    </source>
</evidence>
<evidence type="ECO:0000256" key="2">
    <source>
        <dbReference type="ARBA" id="ARBA00004286"/>
    </source>
</evidence>
<dbReference type="Gene3D" id="3.30.200.20">
    <property type="entry name" value="Phosphorylase Kinase, domain 1"/>
    <property type="match status" value="1"/>
</dbReference>
<keyword evidence="7" id="KW-0158">Chromosome</keyword>
<evidence type="ECO:0000256" key="3">
    <source>
        <dbReference type="ARBA" id="ARBA00004300"/>
    </source>
</evidence>
<evidence type="ECO:0000256" key="24">
    <source>
        <dbReference type="PROSITE-ProRule" id="PRU10141"/>
    </source>
</evidence>
<dbReference type="InterPro" id="IPR034670">
    <property type="entry name" value="Chk1_catalytic_dom"/>
</dbReference>
<evidence type="ECO:0000256" key="17">
    <source>
        <dbReference type="ARBA" id="ARBA00023242"/>
    </source>
</evidence>
<keyword evidence="13" id="KW-0227">DNA damage</keyword>
<keyword evidence="9 25" id="KW-0723">Serine/threonine-protein kinase</keyword>
<keyword evidence="10" id="KW-0597">Phosphoprotein</keyword>
<dbReference type="InterPro" id="IPR008271">
    <property type="entry name" value="Ser/Thr_kinase_AS"/>
</dbReference>
<evidence type="ECO:0000256" key="22">
    <source>
        <dbReference type="ARBA" id="ARBA00048679"/>
    </source>
</evidence>
<feature type="region of interest" description="Disordered" evidence="26">
    <location>
        <begin position="284"/>
        <end position="306"/>
    </location>
</feature>
<dbReference type="Pfam" id="PF00069">
    <property type="entry name" value="Pkinase"/>
    <property type="match status" value="1"/>
</dbReference>
<evidence type="ECO:0000256" key="7">
    <source>
        <dbReference type="ARBA" id="ARBA00022454"/>
    </source>
</evidence>
<proteinExistence type="inferred from homology"/>
<feature type="domain" description="Protein kinase" evidence="27">
    <location>
        <begin position="9"/>
        <end position="265"/>
    </location>
</feature>
<keyword evidence="17" id="KW-0539">Nucleus</keyword>
<dbReference type="FunFam" id="3.30.310.80:FF:000007">
    <property type="entry name" value="Serine/threonine-protein kinase Chk1 isoform 1"/>
    <property type="match status" value="1"/>
</dbReference>
<dbReference type="FunFam" id="3.30.200.20:FF:000229">
    <property type="entry name" value="Serine/threonine-protein kinase Chk1"/>
    <property type="match status" value="1"/>
</dbReference>
<accession>A0ABD1K7P2</accession>
<dbReference type="EMBL" id="JBHFQA010000008">
    <property type="protein sequence ID" value="KAL2095117.1"/>
    <property type="molecule type" value="Genomic_DNA"/>
</dbReference>
<keyword evidence="12 24" id="KW-0547">Nucleotide-binding</keyword>
<sequence>MAVPFVQDWDVVQDLGEGAYGVVRLLMNKKTDEAVAVKILDTETNADCLEVVKKEVCIHKMLTHTNIVRFFGHRNESNLQYIFLEYCSGGALFDRIEPDLGMPEKDAHRFFQELISGVEYLHGLGITHRDIKPENLLLDDKDTLKIADFGLATVFRHRGRERLLGRACGSLPYIAPEVMSRSQFKAQPADTWSCGIVLTTMLTGELPWDQPSDNCQEYADWLQTKTYLNPWKKIDAMPLCLLTKILLHDPKKRITIPEVKKHPWFCKKFRSGVSQSPNKILRDSGCHLGRTNSDDRTQISSSQPEPQDLWELTGAVSYGEGTLVSFSQPVCPDHMLLGSQLLCTPGASQSPWQRLVRRMTRITTALSAEEAAKDLKAVCISLGHTWKQTCTNQVTVTTNDRRNNKLIYKVYFLDVDEGTLVDFRLSRGDGLEFKRYFVKIKEKFSHIQKQKVSVC</sequence>
<evidence type="ECO:0000256" key="20">
    <source>
        <dbReference type="ARBA" id="ARBA00032547"/>
    </source>
</evidence>
<dbReference type="InterPro" id="IPR000719">
    <property type="entry name" value="Prot_kinase_dom"/>
</dbReference>
<dbReference type="GO" id="GO:0004674">
    <property type="term" value="F:protein serine/threonine kinase activity"/>
    <property type="evidence" value="ECO:0007669"/>
    <property type="project" value="UniProtKB-KW"/>
</dbReference>
<evidence type="ECO:0000256" key="5">
    <source>
        <dbReference type="ARBA" id="ARBA00012513"/>
    </source>
</evidence>
<evidence type="ECO:0000256" key="12">
    <source>
        <dbReference type="ARBA" id="ARBA00022741"/>
    </source>
</evidence>
<dbReference type="PANTHER" id="PTHR24346">
    <property type="entry name" value="MAP/MICROTUBULE AFFINITY-REGULATING KINASE"/>
    <property type="match status" value="1"/>
</dbReference>
<evidence type="ECO:0000256" key="4">
    <source>
        <dbReference type="ARBA" id="ARBA00010791"/>
    </source>
</evidence>
<dbReference type="SUPFAM" id="SSF56112">
    <property type="entry name" value="Protein kinase-like (PK-like)"/>
    <property type="match status" value="1"/>
</dbReference>
<evidence type="ECO:0000256" key="10">
    <source>
        <dbReference type="ARBA" id="ARBA00022553"/>
    </source>
</evidence>
<dbReference type="InterPro" id="IPR011009">
    <property type="entry name" value="Kinase-like_dom_sf"/>
</dbReference>
<dbReference type="PANTHER" id="PTHR24346:SF107">
    <property type="entry name" value="SERINE_THREONINE-PROTEIN KINASE CHK1"/>
    <property type="match status" value="1"/>
</dbReference>
<dbReference type="PROSITE" id="PS00107">
    <property type="entry name" value="PROTEIN_KINASE_ATP"/>
    <property type="match status" value="1"/>
</dbReference>
<keyword evidence="18" id="KW-0131">Cell cycle</keyword>
<evidence type="ECO:0000313" key="29">
    <source>
        <dbReference type="Proteomes" id="UP001591681"/>
    </source>
</evidence>
<evidence type="ECO:0000256" key="8">
    <source>
        <dbReference type="ARBA" id="ARBA00022490"/>
    </source>
</evidence>
<evidence type="ECO:0000256" key="1">
    <source>
        <dbReference type="ARBA" id="ARBA00004123"/>
    </source>
</evidence>
<keyword evidence="8" id="KW-0963">Cytoplasm</keyword>
<protein>
    <recommendedName>
        <fullName evidence="23">Serine/threonine-protein kinase CHK1</fullName>
        <ecNumber evidence="5">2.7.11.1</ecNumber>
    </recommendedName>
    <alternativeName>
        <fullName evidence="19">CHK1 checkpoint homolog</fullName>
    </alternativeName>
    <alternativeName>
        <fullName evidence="20">Checkpoint kinase-1</fullName>
    </alternativeName>
    <alternativeName>
        <fullName evidence="6">Serine/threonine-protein kinase Chk1</fullName>
    </alternativeName>
</protein>
<dbReference type="PROSITE" id="PS50011">
    <property type="entry name" value="PROTEIN_KINASE_DOM"/>
    <property type="match status" value="1"/>
</dbReference>
<comment type="caution">
    <text evidence="28">The sequence shown here is derived from an EMBL/GenBank/DDBJ whole genome shotgun (WGS) entry which is preliminary data.</text>
</comment>
<evidence type="ECO:0000256" key="14">
    <source>
        <dbReference type="ARBA" id="ARBA00022777"/>
    </source>
</evidence>
<gene>
    <name evidence="28" type="ORF">ACEWY4_009836</name>
</gene>
<keyword evidence="14" id="KW-0418">Kinase</keyword>
<evidence type="ECO:0000256" key="18">
    <source>
        <dbReference type="ARBA" id="ARBA00023306"/>
    </source>
</evidence>
<dbReference type="Gene3D" id="3.30.310.80">
    <property type="entry name" value="Kinase associated domain 1, KA1"/>
    <property type="match status" value="1"/>
</dbReference>
<evidence type="ECO:0000256" key="23">
    <source>
        <dbReference type="ARBA" id="ARBA00070697"/>
    </source>
</evidence>
<evidence type="ECO:0000256" key="13">
    <source>
        <dbReference type="ARBA" id="ARBA00022763"/>
    </source>
</evidence>
<dbReference type="GO" id="GO:0005634">
    <property type="term" value="C:nucleus"/>
    <property type="evidence" value="ECO:0007669"/>
    <property type="project" value="UniProtKB-SubCell"/>
</dbReference>
<dbReference type="GO" id="GO:0005694">
    <property type="term" value="C:chromosome"/>
    <property type="evidence" value="ECO:0007669"/>
    <property type="project" value="UniProtKB-SubCell"/>
</dbReference>
<dbReference type="GO" id="GO:0005524">
    <property type="term" value="F:ATP binding"/>
    <property type="evidence" value="ECO:0007669"/>
    <property type="project" value="UniProtKB-UniRule"/>
</dbReference>
<evidence type="ECO:0000256" key="26">
    <source>
        <dbReference type="SAM" id="MobiDB-lite"/>
    </source>
</evidence>
<evidence type="ECO:0000256" key="16">
    <source>
        <dbReference type="ARBA" id="ARBA00023212"/>
    </source>
</evidence>
<evidence type="ECO:0000256" key="6">
    <source>
        <dbReference type="ARBA" id="ARBA00022045"/>
    </source>
</evidence>
<dbReference type="PROSITE" id="PS00108">
    <property type="entry name" value="PROTEIN_KINASE_ST"/>
    <property type="match status" value="1"/>
</dbReference>
<dbReference type="Proteomes" id="UP001591681">
    <property type="component" value="Unassembled WGS sequence"/>
</dbReference>
<dbReference type="AlphaFoldDB" id="A0ABD1K7P2"/>
<name>A0ABD1K7P2_9TELE</name>
<evidence type="ECO:0000256" key="9">
    <source>
        <dbReference type="ARBA" id="ARBA00022527"/>
    </source>
</evidence>
<comment type="catalytic activity">
    <reaction evidence="22">
        <text>L-seryl-[protein] + ATP = O-phospho-L-seryl-[protein] + ADP + H(+)</text>
        <dbReference type="Rhea" id="RHEA:17989"/>
        <dbReference type="Rhea" id="RHEA-COMP:9863"/>
        <dbReference type="Rhea" id="RHEA-COMP:11604"/>
        <dbReference type="ChEBI" id="CHEBI:15378"/>
        <dbReference type="ChEBI" id="CHEBI:29999"/>
        <dbReference type="ChEBI" id="CHEBI:30616"/>
        <dbReference type="ChEBI" id="CHEBI:83421"/>
        <dbReference type="ChEBI" id="CHEBI:456216"/>
        <dbReference type="EC" id="2.7.11.1"/>
    </reaction>
</comment>
<dbReference type="CDD" id="cd14069">
    <property type="entry name" value="STKc_Chk1"/>
    <property type="match status" value="1"/>
</dbReference>
<dbReference type="GO" id="GO:0005813">
    <property type="term" value="C:centrosome"/>
    <property type="evidence" value="ECO:0007669"/>
    <property type="project" value="UniProtKB-SubCell"/>
</dbReference>
<dbReference type="FunFam" id="1.10.510.10:FF:000301">
    <property type="entry name" value="Serine/threonine-protein kinase Chk1"/>
    <property type="match status" value="1"/>
</dbReference>
<evidence type="ECO:0000256" key="11">
    <source>
        <dbReference type="ARBA" id="ARBA00022679"/>
    </source>
</evidence>
<dbReference type="InterPro" id="IPR017441">
    <property type="entry name" value="Protein_kinase_ATP_BS"/>
</dbReference>
<evidence type="ECO:0000259" key="27">
    <source>
        <dbReference type="PROSITE" id="PS50011"/>
    </source>
</evidence>
<keyword evidence="11" id="KW-0808">Transferase</keyword>
<evidence type="ECO:0000256" key="15">
    <source>
        <dbReference type="ARBA" id="ARBA00022840"/>
    </source>
</evidence>
<dbReference type="EC" id="2.7.11.1" evidence="5"/>
<evidence type="ECO:0000256" key="19">
    <source>
        <dbReference type="ARBA" id="ARBA00030691"/>
    </source>
</evidence>
<dbReference type="Gene3D" id="1.10.510.10">
    <property type="entry name" value="Transferase(Phosphotransferase) domain 1"/>
    <property type="match status" value="1"/>
</dbReference>